<evidence type="ECO:0000256" key="12">
    <source>
        <dbReference type="ARBA" id="ARBA00083040"/>
    </source>
</evidence>
<feature type="non-terminal residue" evidence="14">
    <location>
        <position position="1"/>
    </location>
</feature>
<evidence type="ECO:0000256" key="11">
    <source>
        <dbReference type="ARBA" id="ARBA00081713"/>
    </source>
</evidence>
<evidence type="ECO:0000256" key="2">
    <source>
        <dbReference type="ARBA" id="ARBA00010868"/>
    </source>
</evidence>
<feature type="domain" description="Chemokine interleukin-8-like" evidence="13">
    <location>
        <begin position="2"/>
        <end position="65"/>
    </location>
</feature>
<evidence type="ECO:0000313" key="14">
    <source>
        <dbReference type="EMBL" id="KAL2764271.1"/>
    </source>
</evidence>
<dbReference type="Proteomes" id="UP001610411">
    <property type="component" value="Unassembled WGS sequence"/>
</dbReference>
<keyword evidence="6" id="KW-0732">Signal</keyword>
<protein>
    <recommendedName>
        <fullName evidence="9">C-C motif chemokine 25</fullName>
    </recommendedName>
    <alternativeName>
        <fullName evidence="11">Chemokine TECK</fullName>
    </alternativeName>
    <alternativeName>
        <fullName evidence="10">Small-inducible cytokine A25</fullName>
    </alternativeName>
    <alternativeName>
        <fullName evidence="12">Thymus-expressed chemokine</fullName>
    </alternativeName>
</protein>
<evidence type="ECO:0000256" key="3">
    <source>
        <dbReference type="ARBA" id="ARBA00022500"/>
    </source>
</evidence>
<dbReference type="FunFam" id="2.40.50.40:FF:000026">
    <property type="entry name" value="C-C motif chemokine 25"/>
    <property type="match status" value="1"/>
</dbReference>
<proteinExistence type="inferred from homology"/>
<evidence type="ECO:0000259" key="13">
    <source>
        <dbReference type="SMART" id="SM00199"/>
    </source>
</evidence>
<reference evidence="14 15" key="1">
    <citation type="journal article" date="2024" name="G3 (Bethesda)">
        <title>A hybrid genome assembly of the endangered aye-aye (Daubentonia madagascariensis).</title>
        <authorList>
            <person name="Versoza C.J."/>
            <person name="Pfeifer S.P."/>
        </authorList>
    </citation>
    <scope>NUCLEOTIDE SEQUENCE [LARGE SCALE GENOMIC DNA]</scope>
    <source>
        <strain evidence="14">6821</strain>
    </source>
</reference>
<evidence type="ECO:0000256" key="7">
    <source>
        <dbReference type="ARBA" id="ARBA00023157"/>
    </source>
</evidence>
<dbReference type="SUPFAM" id="SSF54117">
    <property type="entry name" value="Interleukin 8-like chemokines"/>
    <property type="match status" value="1"/>
</dbReference>
<keyword evidence="15" id="KW-1185">Reference proteome</keyword>
<keyword evidence="8" id="KW-0395">Inflammatory response</keyword>
<dbReference type="GO" id="GO:0006954">
    <property type="term" value="P:inflammatory response"/>
    <property type="evidence" value="ECO:0007669"/>
    <property type="project" value="UniProtKB-KW"/>
</dbReference>
<keyword evidence="3" id="KW-0145">Chemotaxis</keyword>
<keyword evidence="4" id="KW-0202">Cytokine</keyword>
<dbReference type="GO" id="GO:0002376">
    <property type="term" value="P:immune system process"/>
    <property type="evidence" value="ECO:0007669"/>
    <property type="project" value="UniProtKB-ARBA"/>
</dbReference>
<evidence type="ECO:0000256" key="10">
    <source>
        <dbReference type="ARBA" id="ARBA00077260"/>
    </source>
</evidence>
<dbReference type="Pfam" id="PF00048">
    <property type="entry name" value="IL8"/>
    <property type="match status" value="1"/>
</dbReference>
<comment type="subcellular location">
    <subcellularLocation>
        <location evidence="1">Secreted</location>
    </subcellularLocation>
</comment>
<evidence type="ECO:0000313" key="15">
    <source>
        <dbReference type="Proteomes" id="UP001610411"/>
    </source>
</evidence>
<gene>
    <name evidence="14" type="ORF">WCI35_030066</name>
</gene>
<comment type="caution">
    <text evidence="14">The sequence shown here is derived from an EMBL/GenBank/DDBJ whole genome shotgun (WGS) entry which is preliminary data.</text>
</comment>
<evidence type="ECO:0000256" key="5">
    <source>
        <dbReference type="ARBA" id="ARBA00022525"/>
    </source>
</evidence>
<dbReference type="InterPro" id="IPR036048">
    <property type="entry name" value="Interleukin_8-like_sf"/>
</dbReference>
<evidence type="ECO:0000256" key="1">
    <source>
        <dbReference type="ARBA" id="ARBA00004613"/>
    </source>
</evidence>
<comment type="similarity">
    <text evidence="2">Belongs to the intercrine beta (chemokine CC) family.</text>
</comment>
<sequence>VFEDCCLAYHRRVGWPVLRHAWGYQRQEVSRSCNLPAVIFHFRQKHRMVCGDPKSKEVQRAMRFLDARKKTPPKLHHNTWMTFLGP</sequence>
<evidence type="ECO:0000256" key="4">
    <source>
        <dbReference type="ARBA" id="ARBA00022514"/>
    </source>
</evidence>
<dbReference type="Gene3D" id="2.40.50.40">
    <property type="match status" value="1"/>
</dbReference>
<organism evidence="14 15">
    <name type="scientific">Daubentonia madagascariensis</name>
    <name type="common">Aye-aye</name>
    <name type="synonym">Sciurus madagascariensis</name>
    <dbReference type="NCBI Taxonomy" id="31869"/>
    <lineage>
        <taxon>Eukaryota</taxon>
        <taxon>Metazoa</taxon>
        <taxon>Chordata</taxon>
        <taxon>Craniata</taxon>
        <taxon>Vertebrata</taxon>
        <taxon>Euteleostomi</taxon>
        <taxon>Mammalia</taxon>
        <taxon>Eutheria</taxon>
        <taxon>Euarchontoglires</taxon>
        <taxon>Primates</taxon>
        <taxon>Strepsirrhini</taxon>
        <taxon>Chiromyiformes</taxon>
        <taxon>Daubentoniidae</taxon>
        <taxon>Daubentonia</taxon>
    </lineage>
</organism>
<dbReference type="InterPro" id="IPR001811">
    <property type="entry name" value="Chemokine_IL8-like_dom"/>
</dbReference>
<dbReference type="GO" id="GO:0005615">
    <property type="term" value="C:extracellular space"/>
    <property type="evidence" value="ECO:0007669"/>
    <property type="project" value="UniProtKB-KW"/>
</dbReference>
<evidence type="ECO:0000256" key="9">
    <source>
        <dbReference type="ARBA" id="ARBA00070046"/>
    </source>
</evidence>
<dbReference type="AlphaFoldDB" id="A0ABD2DCF7"/>
<dbReference type="EMBL" id="JBFSEQ010000012">
    <property type="protein sequence ID" value="KAL2764271.1"/>
    <property type="molecule type" value="Genomic_DNA"/>
</dbReference>
<accession>A0ABD2DCF7</accession>
<evidence type="ECO:0000256" key="6">
    <source>
        <dbReference type="ARBA" id="ARBA00022729"/>
    </source>
</evidence>
<keyword evidence="5" id="KW-0964">Secreted</keyword>
<name>A0ABD2DCF7_DAUMA</name>
<dbReference type="SMART" id="SM00199">
    <property type="entry name" value="SCY"/>
    <property type="match status" value="1"/>
</dbReference>
<keyword evidence="7" id="KW-1015">Disulfide bond</keyword>
<evidence type="ECO:0000256" key="8">
    <source>
        <dbReference type="ARBA" id="ARBA00023198"/>
    </source>
</evidence>
<dbReference type="GO" id="GO:0008009">
    <property type="term" value="F:chemokine activity"/>
    <property type="evidence" value="ECO:0007669"/>
    <property type="project" value="UniProtKB-ARBA"/>
</dbReference>